<evidence type="ECO:0000313" key="10">
    <source>
        <dbReference type="Proteomes" id="UP001153292"/>
    </source>
</evidence>
<reference evidence="9" key="1">
    <citation type="submission" date="2021-12" db="EMBL/GenBank/DDBJ databases">
        <authorList>
            <person name="King R."/>
        </authorList>
    </citation>
    <scope>NUCLEOTIDE SEQUENCE</scope>
</reference>
<feature type="transmembrane region" description="Helical" evidence="8">
    <location>
        <begin position="81"/>
        <end position="104"/>
    </location>
</feature>
<name>A0ABN8LFD4_CHISP</name>
<accession>A0ABN8LFD4</accession>
<comment type="similarity">
    <text evidence="2">Belongs to the CD36 family.</text>
</comment>
<dbReference type="Proteomes" id="UP001153292">
    <property type="component" value="Chromosome 29"/>
</dbReference>
<evidence type="ECO:0000313" key="9">
    <source>
        <dbReference type="EMBL" id="CAH2988338.1"/>
    </source>
</evidence>
<keyword evidence="3" id="KW-1003">Cell membrane</keyword>
<gene>
    <name evidence="9" type="ORF">CHILSU_LOCUS7820</name>
</gene>
<dbReference type="PANTHER" id="PTHR11923:SF50">
    <property type="entry name" value="GH19047P"/>
    <property type="match status" value="1"/>
</dbReference>
<evidence type="ECO:0000256" key="8">
    <source>
        <dbReference type="SAM" id="Phobius"/>
    </source>
</evidence>
<evidence type="ECO:0000256" key="1">
    <source>
        <dbReference type="ARBA" id="ARBA00004236"/>
    </source>
</evidence>
<evidence type="ECO:0000256" key="3">
    <source>
        <dbReference type="ARBA" id="ARBA00022475"/>
    </source>
</evidence>
<proteinExistence type="inferred from homology"/>
<feature type="transmembrane region" description="Helical" evidence="8">
    <location>
        <begin position="521"/>
        <end position="547"/>
    </location>
</feature>
<keyword evidence="10" id="KW-1185">Reference proteome</keyword>
<protein>
    <recommendedName>
        <fullName evidence="11">Scavenger receptor class B member 1</fullName>
    </recommendedName>
</protein>
<organism evidence="9 10">
    <name type="scientific">Chilo suppressalis</name>
    <name type="common">Asiatic rice borer moth</name>
    <dbReference type="NCBI Taxonomy" id="168631"/>
    <lineage>
        <taxon>Eukaryota</taxon>
        <taxon>Metazoa</taxon>
        <taxon>Ecdysozoa</taxon>
        <taxon>Arthropoda</taxon>
        <taxon>Hexapoda</taxon>
        <taxon>Insecta</taxon>
        <taxon>Pterygota</taxon>
        <taxon>Neoptera</taxon>
        <taxon>Endopterygota</taxon>
        <taxon>Lepidoptera</taxon>
        <taxon>Glossata</taxon>
        <taxon>Ditrysia</taxon>
        <taxon>Pyraloidea</taxon>
        <taxon>Crambidae</taxon>
        <taxon>Crambinae</taxon>
        <taxon>Chilo</taxon>
    </lineage>
</organism>
<evidence type="ECO:0000256" key="6">
    <source>
        <dbReference type="ARBA" id="ARBA00023136"/>
    </source>
</evidence>
<evidence type="ECO:0000256" key="5">
    <source>
        <dbReference type="ARBA" id="ARBA00022989"/>
    </source>
</evidence>
<dbReference type="PRINTS" id="PR01609">
    <property type="entry name" value="CD36FAMILY"/>
</dbReference>
<keyword evidence="7" id="KW-0325">Glycoprotein</keyword>
<comment type="subcellular location">
    <subcellularLocation>
        <location evidence="1">Cell membrane</location>
    </subcellularLocation>
</comment>
<keyword evidence="4 8" id="KW-0812">Transmembrane</keyword>
<dbReference type="EMBL" id="OU963922">
    <property type="protein sequence ID" value="CAH2988338.1"/>
    <property type="molecule type" value="Genomic_DNA"/>
</dbReference>
<sequence length="570" mass="63723">MDHDHRNLENTSSTALMLPKGDGEEKVIITPNGVGKILIREDTILANLQGCAGCGKARFTCSGVKNQWSVLCWGRQSDKKYYTLLVLLSATFVLSLIGTVFFCFTNTINDAILSNMVIRNNSIAYSIWKRPNVQPLMKVHVFNYTNWQDYRDGKDNKLHVDDVGPYTYSQQLERVNVEFDGDHITFQEKNDFRFLPNKSVGVQFDQVIVPNMPLLGLAKVLEYTNTLARLPVLSVIPFANHPDAFVQLPLHRFLWGYQDSIFDAAKPLLSIRGELKVNNFGLLAVKNDTISDRLTINTGEIDMDKMNVIEKVEGESNLNIWGGQDCNSIESTDGSIFPPSQLDRKKKLHVFFPNLCRRLPFVYEKDVEIDGIPLLRYRLPSNVFDDPVNNPENQCYCEIDSATCPPRGVINVTACTMGAPALASFPHFHLGDPRLRAVISGLKPDPEKHQNYLDIHPTLGIALRGRSSLQINMQVMKSSMASLGFLNQGLILPIAWLEMAVEDLPESLRTLIYHGTFSTAAVQLGLAVTSIAALFVSGICLFVLLIGRRQKPCAIVKVPIETELKIEQAS</sequence>
<evidence type="ECO:0008006" key="11">
    <source>
        <dbReference type="Google" id="ProtNLM"/>
    </source>
</evidence>
<dbReference type="InterPro" id="IPR002159">
    <property type="entry name" value="CD36_fam"/>
</dbReference>
<dbReference type="Pfam" id="PF01130">
    <property type="entry name" value="CD36"/>
    <property type="match status" value="1"/>
</dbReference>
<keyword evidence="6 8" id="KW-0472">Membrane</keyword>
<evidence type="ECO:0000256" key="7">
    <source>
        <dbReference type="ARBA" id="ARBA00023180"/>
    </source>
</evidence>
<evidence type="ECO:0000256" key="2">
    <source>
        <dbReference type="ARBA" id="ARBA00010532"/>
    </source>
</evidence>
<evidence type="ECO:0000256" key="4">
    <source>
        <dbReference type="ARBA" id="ARBA00022692"/>
    </source>
</evidence>
<keyword evidence="5 8" id="KW-1133">Transmembrane helix</keyword>
<dbReference type="PANTHER" id="PTHR11923">
    <property type="entry name" value="SCAVENGER RECEPTOR CLASS B TYPE-1 SR-B1"/>
    <property type="match status" value="1"/>
</dbReference>